<sequence>MIRTFHTNELFTPNPSHLLKLKNKIKNHPVKEISGLVDKKISSLIKDVWVNQFTEILLKNCTKLFLMKVLASWDLPITFMLFYFHIHCLSTCLPTQWLYNLPLQIHIK</sequence>
<keyword evidence="1" id="KW-1133">Transmembrane helix</keyword>
<dbReference type="Proteomes" id="UP000829196">
    <property type="component" value="Unassembled WGS sequence"/>
</dbReference>
<keyword evidence="1" id="KW-0472">Membrane</keyword>
<evidence type="ECO:0000313" key="2">
    <source>
        <dbReference type="EMBL" id="KAI0496157.1"/>
    </source>
</evidence>
<evidence type="ECO:0000313" key="3">
    <source>
        <dbReference type="Proteomes" id="UP000829196"/>
    </source>
</evidence>
<gene>
    <name evidence="2" type="ORF">KFK09_022464</name>
</gene>
<feature type="transmembrane region" description="Helical" evidence="1">
    <location>
        <begin position="65"/>
        <end position="86"/>
    </location>
</feature>
<keyword evidence="1" id="KW-0812">Transmembrane</keyword>
<evidence type="ECO:0000256" key="1">
    <source>
        <dbReference type="SAM" id="Phobius"/>
    </source>
</evidence>
<keyword evidence="3" id="KW-1185">Reference proteome</keyword>
<name>A0A8T3AIM2_DENNO</name>
<accession>A0A8T3AIM2</accession>
<dbReference type="AlphaFoldDB" id="A0A8T3AIM2"/>
<dbReference type="EMBL" id="JAGYWB010000016">
    <property type="protein sequence ID" value="KAI0496157.1"/>
    <property type="molecule type" value="Genomic_DNA"/>
</dbReference>
<protein>
    <submittedName>
        <fullName evidence="2">Uncharacterized protein</fullName>
    </submittedName>
</protein>
<organism evidence="2 3">
    <name type="scientific">Dendrobium nobile</name>
    <name type="common">Orchid</name>
    <dbReference type="NCBI Taxonomy" id="94219"/>
    <lineage>
        <taxon>Eukaryota</taxon>
        <taxon>Viridiplantae</taxon>
        <taxon>Streptophyta</taxon>
        <taxon>Embryophyta</taxon>
        <taxon>Tracheophyta</taxon>
        <taxon>Spermatophyta</taxon>
        <taxon>Magnoliopsida</taxon>
        <taxon>Liliopsida</taxon>
        <taxon>Asparagales</taxon>
        <taxon>Orchidaceae</taxon>
        <taxon>Epidendroideae</taxon>
        <taxon>Malaxideae</taxon>
        <taxon>Dendrobiinae</taxon>
        <taxon>Dendrobium</taxon>
    </lineage>
</organism>
<comment type="caution">
    <text evidence="2">The sequence shown here is derived from an EMBL/GenBank/DDBJ whole genome shotgun (WGS) entry which is preliminary data.</text>
</comment>
<proteinExistence type="predicted"/>
<reference evidence="2" key="1">
    <citation type="journal article" date="2022" name="Front. Genet.">
        <title>Chromosome-Scale Assembly of the Dendrobium nobile Genome Provides Insights Into the Molecular Mechanism of the Biosynthesis of the Medicinal Active Ingredient of Dendrobium.</title>
        <authorList>
            <person name="Xu Q."/>
            <person name="Niu S.-C."/>
            <person name="Li K.-L."/>
            <person name="Zheng P.-J."/>
            <person name="Zhang X.-J."/>
            <person name="Jia Y."/>
            <person name="Liu Y."/>
            <person name="Niu Y.-X."/>
            <person name="Yu L.-H."/>
            <person name="Chen D.-F."/>
            <person name="Zhang G.-Q."/>
        </authorList>
    </citation>
    <scope>NUCLEOTIDE SEQUENCE</scope>
    <source>
        <tissue evidence="2">Leaf</tissue>
    </source>
</reference>